<reference evidence="6" key="1">
    <citation type="submission" date="2020-05" db="EMBL/GenBank/DDBJ databases">
        <title>Phylogenomic resolution of chytrid fungi.</title>
        <authorList>
            <person name="Stajich J.E."/>
            <person name="Amses K."/>
            <person name="Simmons R."/>
            <person name="Seto K."/>
            <person name="Myers J."/>
            <person name="Bonds A."/>
            <person name="Quandt C.A."/>
            <person name="Barry K."/>
            <person name="Liu P."/>
            <person name="Grigoriev I."/>
            <person name="Longcore J.E."/>
            <person name="James T.Y."/>
        </authorList>
    </citation>
    <scope>NUCLEOTIDE SEQUENCE</scope>
    <source>
        <strain evidence="6">JEL0476</strain>
    </source>
</reference>
<feature type="domain" description="C2H2-type" evidence="5">
    <location>
        <begin position="370"/>
        <end position="399"/>
    </location>
</feature>
<dbReference type="SUPFAM" id="SSF51735">
    <property type="entry name" value="NAD(P)-binding Rossmann-fold domains"/>
    <property type="match status" value="1"/>
</dbReference>
<dbReference type="InterPro" id="IPR013087">
    <property type="entry name" value="Znf_C2H2_type"/>
</dbReference>
<dbReference type="SMART" id="SM00355">
    <property type="entry name" value="ZnF_C2H2"/>
    <property type="match status" value="2"/>
</dbReference>
<name>A0AAD5TX51_9FUNG</name>
<keyword evidence="4" id="KW-0472">Membrane</keyword>
<dbReference type="Gene3D" id="3.30.160.60">
    <property type="entry name" value="Classic Zinc Finger"/>
    <property type="match status" value="3"/>
</dbReference>
<dbReference type="GO" id="GO:0008270">
    <property type="term" value="F:zinc ion binding"/>
    <property type="evidence" value="ECO:0007669"/>
    <property type="project" value="UniProtKB-KW"/>
</dbReference>
<organism evidence="6 7">
    <name type="scientific">Clydaea vesicula</name>
    <dbReference type="NCBI Taxonomy" id="447962"/>
    <lineage>
        <taxon>Eukaryota</taxon>
        <taxon>Fungi</taxon>
        <taxon>Fungi incertae sedis</taxon>
        <taxon>Chytridiomycota</taxon>
        <taxon>Chytridiomycota incertae sedis</taxon>
        <taxon>Chytridiomycetes</taxon>
        <taxon>Lobulomycetales</taxon>
        <taxon>Lobulomycetaceae</taxon>
        <taxon>Clydaea</taxon>
    </lineage>
</organism>
<dbReference type="PANTHER" id="PTHR12286:SF5">
    <property type="entry name" value="SACCHAROPINE DEHYDROGENASE-LIKE OXIDOREDUCTASE"/>
    <property type="match status" value="1"/>
</dbReference>
<protein>
    <recommendedName>
        <fullName evidence="5">C2H2-type domain-containing protein</fullName>
    </recommendedName>
</protein>
<feature type="domain" description="C2H2-type" evidence="5">
    <location>
        <begin position="402"/>
        <end position="429"/>
    </location>
</feature>
<gene>
    <name evidence="6" type="ORF">HK099_000606</name>
</gene>
<evidence type="ECO:0000313" key="6">
    <source>
        <dbReference type="EMBL" id="KAJ3206166.1"/>
    </source>
</evidence>
<dbReference type="AlphaFoldDB" id="A0AAD5TX51"/>
<keyword evidence="4" id="KW-0812">Transmembrane</keyword>
<accession>A0AAD5TX51</accession>
<dbReference type="GO" id="GO:0009247">
    <property type="term" value="P:glycolipid biosynthetic process"/>
    <property type="evidence" value="ECO:0007669"/>
    <property type="project" value="TreeGrafter"/>
</dbReference>
<dbReference type="InterPro" id="IPR005097">
    <property type="entry name" value="Sacchrp_dh_NADP-bd"/>
</dbReference>
<keyword evidence="2" id="KW-0479">Metal-binding</keyword>
<evidence type="ECO:0000256" key="2">
    <source>
        <dbReference type="PROSITE-ProRule" id="PRU00042"/>
    </source>
</evidence>
<dbReference type="PROSITE" id="PS00028">
    <property type="entry name" value="ZINC_FINGER_C2H2_1"/>
    <property type="match status" value="2"/>
</dbReference>
<dbReference type="InterPro" id="IPR036291">
    <property type="entry name" value="NAD(P)-bd_dom_sf"/>
</dbReference>
<evidence type="ECO:0000256" key="3">
    <source>
        <dbReference type="SAM" id="MobiDB-lite"/>
    </source>
</evidence>
<dbReference type="InterPro" id="IPR036236">
    <property type="entry name" value="Znf_C2H2_sf"/>
</dbReference>
<keyword evidence="2" id="KW-0863">Zinc-finger</keyword>
<dbReference type="Gene3D" id="3.40.50.720">
    <property type="entry name" value="NAD(P)-binding Rossmann-like Domain"/>
    <property type="match status" value="1"/>
</dbReference>
<comment type="caution">
    <text evidence="6">The sequence shown here is derived from an EMBL/GenBank/DDBJ whole genome shotgun (WGS) entry which is preliminary data.</text>
</comment>
<dbReference type="CDD" id="cd20335">
    <property type="entry name" value="BRcat_RBR"/>
    <property type="match status" value="1"/>
</dbReference>
<keyword evidence="7" id="KW-1185">Reference proteome</keyword>
<dbReference type="EMBL" id="JADGJW010001145">
    <property type="protein sequence ID" value="KAJ3206166.1"/>
    <property type="molecule type" value="Genomic_DNA"/>
</dbReference>
<evidence type="ECO:0000256" key="1">
    <source>
        <dbReference type="ARBA" id="ARBA00038048"/>
    </source>
</evidence>
<dbReference type="GO" id="GO:0005739">
    <property type="term" value="C:mitochondrion"/>
    <property type="evidence" value="ECO:0007669"/>
    <property type="project" value="TreeGrafter"/>
</dbReference>
<dbReference type="PROSITE" id="PS50157">
    <property type="entry name" value="ZINC_FINGER_C2H2_2"/>
    <property type="match status" value="2"/>
</dbReference>
<keyword evidence="4" id="KW-1133">Transmembrane helix</keyword>
<comment type="similarity">
    <text evidence="1">Belongs to the saccharopine dehydrogenase family.</text>
</comment>
<dbReference type="Proteomes" id="UP001211065">
    <property type="component" value="Unassembled WGS sequence"/>
</dbReference>
<dbReference type="GO" id="GO:0005811">
    <property type="term" value="C:lipid droplet"/>
    <property type="evidence" value="ECO:0007669"/>
    <property type="project" value="TreeGrafter"/>
</dbReference>
<evidence type="ECO:0000256" key="4">
    <source>
        <dbReference type="SAM" id="Phobius"/>
    </source>
</evidence>
<dbReference type="SUPFAM" id="SSF57667">
    <property type="entry name" value="beta-beta-alpha zinc fingers"/>
    <property type="match status" value="2"/>
</dbReference>
<dbReference type="GO" id="GO:0005886">
    <property type="term" value="C:plasma membrane"/>
    <property type="evidence" value="ECO:0007669"/>
    <property type="project" value="TreeGrafter"/>
</dbReference>
<dbReference type="Pfam" id="PF03435">
    <property type="entry name" value="Sacchrp_dh_NADP"/>
    <property type="match status" value="1"/>
</dbReference>
<feature type="compositionally biased region" description="Low complexity" evidence="3">
    <location>
        <begin position="317"/>
        <end position="331"/>
    </location>
</feature>
<dbReference type="PANTHER" id="PTHR12286">
    <property type="entry name" value="SACCHAROPINE DEHYDROGENASE-LIKE OXIDOREDUCTASE"/>
    <property type="match status" value="1"/>
</dbReference>
<sequence>MNASISIPSLQINDSNDEMFSDFKEANSNLLSLQRPYSPSHSPISSPSNSLNYFPNSPLLSTSFNNPPFSTLPINSQMDDLDLADDLENFLFNDNDSRRASNISASVPLITTSSDDFLFNTPDYNNNINFSNSNLGISNLNVASHNIDIRRKSTSDLKSENPFGSSTSPQSSFNDFGFANLPLSKSIENVNQFPLLQENHTFNLSDYDPITSDIKLEITGVSQQQNQHLNNNNGHQSHEFDLDLLLASYPNFNINNVPISPTLSTSNFPVSPTLSVTNIPLLAEQQGLPDTSPQDFSNLFSGFNTSNSNNDDTLPGASNANNNNLSINSNAGSKDLLSPQSTSGPLRRRKSRSGTTSPTGEKTEKLEATHQCPVPDCNKLFTRRGNMMAHLRTHDPNRERNFICQICQKSFCRPHDLQRHSSVHTGIKAFHCPICQKSFTRRDAIRSVTGGYSAEYLAKLKLSNFSWAIAGRNLKKLQTVKQELVKINPANEEIVKILVHENNFESLSELVKKTEVIISTVGPFAKHGETLVKACVEHGTHYIDSTGESNFIKTIIDKYHKTAKEKKVYIIPSCGFDSVPSDLGAFLIAHHFNSKYNEQTKSAYLSVKKIKGAASGGTIHSALGILELSGAERKSTMSRNCLVDGEVPPTDSESLTTTLLHYNKLLKSWQSFYFMEFPNIRYVARSNSLLKNAYGENFKYGEGFSHSWLIRGILMNLIIFFAGSLLVIPPVRSFVKWMVPQGSGPTRQEVATGHFVMSVVGESEKNKKCLLTIKGVSDPGYGETCKMVVESALCIALVNSSLPKEVATGSNFPNIEGGVVTAASALGLVLVERLRKAHMTFDLKEISN</sequence>
<feature type="compositionally biased region" description="Polar residues" evidence="3">
    <location>
        <begin position="288"/>
        <end position="312"/>
    </location>
</feature>
<proteinExistence type="inferred from homology"/>
<keyword evidence="2" id="KW-0862">Zinc</keyword>
<evidence type="ECO:0000313" key="7">
    <source>
        <dbReference type="Proteomes" id="UP001211065"/>
    </source>
</evidence>
<feature type="region of interest" description="Disordered" evidence="3">
    <location>
        <begin position="286"/>
        <end position="369"/>
    </location>
</feature>
<dbReference type="Pfam" id="PF00096">
    <property type="entry name" value="zf-C2H2"/>
    <property type="match status" value="2"/>
</dbReference>
<evidence type="ECO:0000259" key="5">
    <source>
        <dbReference type="PROSITE" id="PS50157"/>
    </source>
</evidence>
<feature type="transmembrane region" description="Helical" evidence="4">
    <location>
        <begin position="708"/>
        <end position="728"/>
    </location>
</feature>
<dbReference type="InterPro" id="IPR051276">
    <property type="entry name" value="Saccharopine_DH-like_oxidrdct"/>
</dbReference>